<evidence type="ECO:0000313" key="6">
    <source>
        <dbReference type="EMBL" id="AYV76223.1"/>
    </source>
</evidence>
<keyword evidence="5" id="KW-0472">Membrane</keyword>
<keyword evidence="2" id="KW-0813">Transport</keyword>
<dbReference type="GO" id="GO:0055085">
    <property type="term" value="P:transmembrane transport"/>
    <property type="evidence" value="ECO:0007669"/>
    <property type="project" value="InterPro"/>
</dbReference>
<dbReference type="InterPro" id="IPR018108">
    <property type="entry name" value="MCP_transmembrane"/>
</dbReference>
<keyword evidence="3" id="KW-0812">Transmembrane</keyword>
<evidence type="ECO:0000256" key="2">
    <source>
        <dbReference type="ARBA" id="ARBA00022448"/>
    </source>
</evidence>
<evidence type="ECO:0000256" key="1">
    <source>
        <dbReference type="ARBA" id="ARBA00004141"/>
    </source>
</evidence>
<evidence type="ECO:0008006" key="7">
    <source>
        <dbReference type="Google" id="ProtNLM"/>
    </source>
</evidence>
<organism evidence="6">
    <name type="scientific">Terrestrivirus sp</name>
    <dbReference type="NCBI Taxonomy" id="2487775"/>
    <lineage>
        <taxon>Viruses</taxon>
        <taxon>Varidnaviria</taxon>
        <taxon>Bamfordvirae</taxon>
        <taxon>Nucleocytoviricota</taxon>
        <taxon>Megaviricetes</taxon>
        <taxon>Imitervirales</taxon>
        <taxon>Mimiviridae</taxon>
        <taxon>Klosneuvirinae</taxon>
    </lineage>
</organism>
<gene>
    <name evidence="6" type="ORF">Terrestrivirus5_45</name>
</gene>
<dbReference type="InterPro" id="IPR002067">
    <property type="entry name" value="MCP"/>
</dbReference>
<protein>
    <recommendedName>
        <fullName evidence="7">Mitochondrial carrier protein</fullName>
    </recommendedName>
</protein>
<dbReference type="Gene3D" id="1.50.40.10">
    <property type="entry name" value="Mitochondrial carrier domain"/>
    <property type="match status" value="1"/>
</dbReference>
<dbReference type="SUPFAM" id="SSF103506">
    <property type="entry name" value="Mitochondrial carrier"/>
    <property type="match status" value="1"/>
</dbReference>
<evidence type="ECO:0000256" key="3">
    <source>
        <dbReference type="ARBA" id="ARBA00022692"/>
    </source>
</evidence>
<comment type="subcellular location">
    <subcellularLocation>
        <location evidence="1">Membrane</location>
        <topology evidence="1">Multi-pass membrane protein</topology>
    </subcellularLocation>
</comment>
<dbReference type="PANTHER" id="PTHR24089">
    <property type="entry name" value="SOLUTE CARRIER FAMILY 25"/>
    <property type="match status" value="1"/>
</dbReference>
<sequence>MNDTNTKKEVMTHNYFLIGATSSMVSKMSVSPLDRLKFLTQTKSNSEFTGLVSDIFKKEGLSGFYKGVFPILATSIPKSAIYFTALNTIKTHMNNYSNNGQCLSSHKINFFSGLSAGIITTTLLYPTDVISSKYYYDIGNNQSLLKITKNTFLEKKMFRGYSATLMGTVPNHGLSYLLYTSIKDSNIISSKFNDIIPTKIISMGDNGNTFVSSYIASISTQLAAYPFDTIRKKMQVGDLNFIDTVKQIKNGSLLDFYRGFKISIIKTPLSNAIYFMCAEFLIRQNVM</sequence>
<dbReference type="PROSITE" id="PS50920">
    <property type="entry name" value="SOLCAR"/>
    <property type="match status" value="3"/>
</dbReference>
<evidence type="ECO:0000256" key="5">
    <source>
        <dbReference type="ARBA" id="ARBA00023136"/>
    </source>
</evidence>
<dbReference type="InterPro" id="IPR023395">
    <property type="entry name" value="MCP_dom_sf"/>
</dbReference>
<dbReference type="GO" id="GO:0016020">
    <property type="term" value="C:membrane"/>
    <property type="evidence" value="ECO:0007669"/>
    <property type="project" value="UniProtKB-SubCell"/>
</dbReference>
<accession>A0A3G4ZRJ8</accession>
<reference evidence="6" key="1">
    <citation type="submission" date="2018-10" db="EMBL/GenBank/DDBJ databases">
        <title>Hidden diversity of soil giant viruses.</title>
        <authorList>
            <person name="Schulz F."/>
            <person name="Alteio L."/>
            <person name="Goudeau D."/>
            <person name="Ryan E.M."/>
            <person name="Malmstrom R.R."/>
            <person name="Blanchard J."/>
            <person name="Woyke T."/>
        </authorList>
    </citation>
    <scope>NUCLEOTIDE SEQUENCE</scope>
    <source>
        <strain evidence="6">TEV1</strain>
    </source>
</reference>
<dbReference type="Pfam" id="PF00153">
    <property type="entry name" value="Mito_carr"/>
    <property type="match status" value="3"/>
</dbReference>
<dbReference type="PRINTS" id="PR00926">
    <property type="entry name" value="MITOCARRIER"/>
</dbReference>
<keyword evidence="4" id="KW-0677">Repeat</keyword>
<evidence type="ECO:0000256" key="4">
    <source>
        <dbReference type="ARBA" id="ARBA00022737"/>
    </source>
</evidence>
<name>A0A3G4ZRJ8_9VIRU</name>
<dbReference type="EMBL" id="MK071983">
    <property type="protein sequence ID" value="AYV76223.1"/>
    <property type="molecule type" value="Genomic_DNA"/>
</dbReference>
<proteinExistence type="predicted"/>